<evidence type="ECO:0000313" key="3">
    <source>
        <dbReference type="EMBL" id="KAF2773360.1"/>
    </source>
</evidence>
<dbReference type="AlphaFoldDB" id="A0A6G1LL70"/>
<sequence length="312" mass="34250">MTSPPVILKQTLQQAKKSYKERGRPTLTSQEQRQLDRSIQLDRRAWGVKEREKKRAEAVRKRAEKARLERDEARKVVLGTQVRKDRFGYKSSQMHLGVFFGGGRKVVGARKEEAFGDGGVDDESLFDALQSPVGGREAERDLPPPPPKMSPAVGRGKMTPAAGRGNMTPIEAVEDDFSCFLDDLGSSTQIARELDTEGTASKNATAKEETCNTSFDSADFNITAEDLEDMSMPPAPARLTKAQSERALMPPPKMPVKSRAQPMPPPPRPVNRMPNTKSSSRAPSIPTNPGFTMAELESFVDDDLQLTQAAPG</sequence>
<feature type="coiled-coil region" evidence="1">
    <location>
        <begin position="49"/>
        <end position="76"/>
    </location>
</feature>
<name>A0A6G1LL70_9PEZI</name>
<feature type="region of interest" description="Disordered" evidence="2">
    <location>
        <begin position="242"/>
        <end position="291"/>
    </location>
</feature>
<evidence type="ECO:0000256" key="1">
    <source>
        <dbReference type="SAM" id="Coils"/>
    </source>
</evidence>
<feature type="region of interest" description="Disordered" evidence="2">
    <location>
        <begin position="132"/>
        <end position="166"/>
    </location>
</feature>
<dbReference type="OrthoDB" id="3942661at2759"/>
<evidence type="ECO:0000313" key="4">
    <source>
        <dbReference type="Proteomes" id="UP000799436"/>
    </source>
</evidence>
<keyword evidence="1" id="KW-0175">Coiled coil</keyword>
<evidence type="ECO:0000256" key="2">
    <source>
        <dbReference type="SAM" id="MobiDB-lite"/>
    </source>
</evidence>
<reference evidence="3" key="1">
    <citation type="journal article" date="2020" name="Stud. Mycol.">
        <title>101 Dothideomycetes genomes: a test case for predicting lifestyles and emergence of pathogens.</title>
        <authorList>
            <person name="Haridas S."/>
            <person name="Albert R."/>
            <person name="Binder M."/>
            <person name="Bloem J."/>
            <person name="Labutti K."/>
            <person name="Salamov A."/>
            <person name="Andreopoulos B."/>
            <person name="Baker S."/>
            <person name="Barry K."/>
            <person name="Bills G."/>
            <person name="Bluhm B."/>
            <person name="Cannon C."/>
            <person name="Castanera R."/>
            <person name="Culley D."/>
            <person name="Daum C."/>
            <person name="Ezra D."/>
            <person name="Gonzalez J."/>
            <person name="Henrissat B."/>
            <person name="Kuo A."/>
            <person name="Liang C."/>
            <person name="Lipzen A."/>
            <person name="Lutzoni F."/>
            <person name="Magnuson J."/>
            <person name="Mondo S."/>
            <person name="Nolan M."/>
            <person name="Ohm R."/>
            <person name="Pangilinan J."/>
            <person name="Park H.-J."/>
            <person name="Ramirez L."/>
            <person name="Alfaro M."/>
            <person name="Sun H."/>
            <person name="Tritt A."/>
            <person name="Yoshinaga Y."/>
            <person name="Zwiers L.-H."/>
            <person name="Turgeon B."/>
            <person name="Goodwin S."/>
            <person name="Spatafora J."/>
            <person name="Crous P."/>
            <person name="Grigoriev I."/>
        </authorList>
    </citation>
    <scope>NUCLEOTIDE SEQUENCE</scope>
    <source>
        <strain evidence="3">CBS 116005</strain>
    </source>
</reference>
<dbReference type="EMBL" id="ML995811">
    <property type="protein sequence ID" value="KAF2773360.1"/>
    <property type="molecule type" value="Genomic_DNA"/>
</dbReference>
<feature type="region of interest" description="Disordered" evidence="2">
    <location>
        <begin position="1"/>
        <end position="35"/>
    </location>
</feature>
<protein>
    <submittedName>
        <fullName evidence="3">Uncharacterized protein</fullName>
    </submittedName>
</protein>
<accession>A0A6G1LL70</accession>
<proteinExistence type="predicted"/>
<keyword evidence="4" id="KW-1185">Reference proteome</keyword>
<organism evidence="3 4">
    <name type="scientific">Teratosphaeria nubilosa</name>
    <dbReference type="NCBI Taxonomy" id="161662"/>
    <lineage>
        <taxon>Eukaryota</taxon>
        <taxon>Fungi</taxon>
        <taxon>Dikarya</taxon>
        <taxon>Ascomycota</taxon>
        <taxon>Pezizomycotina</taxon>
        <taxon>Dothideomycetes</taxon>
        <taxon>Dothideomycetidae</taxon>
        <taxon>Mycosphaerellales</taxon>
        <taxon>Teratosphaeriaceae</taxon>
        <taxon>Teratosphaeria</taxon>
    </lineage>
</organism>
<dbReference type="Proteomes" id="UP000799436">
    <property type="component" value="Unassembled WGS sequence"/>
</dbReference>
<feature type="compositionally biased region" description="Polar residues" evidence="2">
    <location>
        <begin position="276"/>
        <end position="290"/>
    </location>
</feature>
<gene>
    <name evidence="3" type="ORF">EJ03DRAFT_347873</name>
</gene>